<evidence type="ECO:0000313" key="5">
    <source>
        <dbReference type="EMBL" id="MDQ0228962.1"/>
    </source>
</evidence>
<dbReference type="EMBL" id="JAUSUD010000001">
    <property type="protein sequence ID" value="MDQ0228962.1"/>
    <property type="molecule type" value="Genomic_DNA"/>
</dbReference>
<dbReference type="RefSeq" id="WP_307335860.1">
    <property type="nucleotide sequence ID" value="NZ_JAUSUD010000001.1"/>
</dbReference>
<accession>A0ABT9Z9P3</accession>
<dbReference type="SUPFAM" id="SSF54106">
    <property type="entry name" value="LysM domain"/>
    <property type="match status" value="1"/>
</dbReference>
<dbReference type="InterPro" id="IPR036366">
    <property type="entry name" value="PGBDSf"/>
</dbReference>
<dbReference type="InterPro" id="IPR036365">
    <property type="entry name" value="PGBD-like_sf"/>
</dbReference>
<feature type="domain" description="GH18" evidence="4">
    <location>
        <begin position="93"/>
        <end position="415"/>
    </location>
</feature>
<evidence type="ECO:0000256" key="2">
    <source>
        <dbReference type="SAM" id="MobiDB-lite"/>
    </source>
</evidence>
<dbReference type="SUPFAM" id="SSF51445">
    <property type="entry name" value="(Trans)glycosidases"/>
    <property type="match status" value="1"/>
</dbReference>
<gene>
    <name evidence="5" type="ORF">J2S19_000212</name>
</gene>
<dbReference type="PANTHER" id="PTHR46066:SF2">
    <property type="entry name" value="CHITINASE DOMAIN-CONTAINING PROTEIN 1"/>
    <property type="match status" value="1"/>
</dbReference>
<dbReference type="InterPro" id="IPR029070">
    <property type="entry name" value="Chitinase_insertion_sf"/>
</dbReference>
<dbReference type="InterPro" id="IPR017853">
    <property type="entry name" value="GH"/>
</dbReference>
<organism evidence="5 6">
    <name type="scientific">Metabacillus malikii</name>
    <dbReference type="NCBI Taxonomy" id="1504265"/>
    <lineage>
        <taxon>Bacteria</taxon>
        <taxon>Bacillati</taxon>
        <taxon>Bacillota</taxon>
        <taxon>Bacilli</taxon>
        <taxon>Bacillales</taxon>
        <taxon>Bacillaceae</taxon>
        <taxon>Metabacillus</taxon>
    </lineage>
</organism>
<evidence type="ECO:0000313" key="6">
    <source>
        <dbReference type="Proteomes" id="UP001234495"/>
    </source>
</evidence>
<dbReference type="InterPro" id="IPR011583">
    <property type="entry name" value="Chitinase_II/V-like_cat"/>
</dbReference>
<dbReference type="SMART" id="SM00636">
    <property type="entry name" value="Glyco_18"/>
    <property type="match status" value="1"/>
</dbReference>
<name>A0ABT9Z9P3_9BACI</name>
<evidence type="ECO:0000259" key="4">
    <source>
        <dbReference type="PROSITE" id="PS51910"/>
    </source>
</evidence>
<dbReference type="InterPro" id="IPR018392">
    <property type="entry name" value="LysM"/>
</dbReference>
<dbReference type="Gene3D" id="3.20.20.80">
    <property type="entry name" value="Glycosidases"/>
    <property type="match status" value="1"/>
</dbReference>
<dbReference type="PANTHER" id="PTHR46066">
    <property type="entry name" value="CHITINASE DOMAIN-CONTAINING PROTEIN 1 FAMILY MEMBER"/>
    <property type="match status" value="1"/>
</dbReference>
<dbReference type="InterPro" id="IPR002477">
    <property type="entry name" value="Peptidoglycan-bd-like"/>
</dbReference>
<feature type="domain" description="LysM" evidence="3">
    <location>
        <begin position="438"/>
        <end position="481"/>
    </location>
</feature>
<dbReference type="Pfam" id="PF00704">
    <property type="entry name" value="Glyco_hydro_18"/>
    <property type="match status" value="1"/>
</dbReference>
<dbReference type="PROSITE" id="PS51910">
    <property type="entry name" value="GH18_2"/>
    <property type="match status" value="1"/>
</dbReference>
<dbReference type="SMART" id="SM00257">
    <property type="entry name" value="LysM"/>
    <property type="match status" value="1"/>
</dbReference>
<sequence>MFPLNFTKYEISEENGHTKIILHVNVQSHQNDHTAEFSAELGTVEQGLKKRAINYVQKQLPKIKKASILIVAGATIITSFPMKKAEAHEVEFNMSYLYFGNTQSYVKQVDSTEGNLNLVSPSYFDLNLDGTLKITSQFDPVFVTEMHKRGIKVVPFLSNHWDRNLGRAALTNREKLTTQIAEFIMKNNLDGVQVDIENVTDIDRDQYTDLVKLLNEKLPKEKEVSVAVAANPNGWTKGWHGSYDYTEIAKHSDYLMIMAYDESYTGSPEGPVASYDWVERSIQYAIKQDVPSNKIVLGIPFYGRYWKVGETSGGVGISNNRVDEMIARYGGKVEFDEKTKSPKAIITIKEGDPSTTIAGKKLTPGTYHIWFENHESIQAKLTLLHKYELKGTGSWSLGQESTSIWKHYRTWLSHDGKATSPPSELQTEQVDKTKTSIATYVVKAGDSLWKIAQEHHMSINQLKELNELSSDIVYVGQTLQVTQNVTNVQKPIVNEPAAHTPGAISAPAQEAVTPKSEVKTTPPPPKHATTVKPTPAPKVTILKYGSKGTAVIDLQNKLRTTGIYKGKSHGTFDTATRNAVIAFQKKYKLKADGIAGTATISKLSAVTKPKVQTSTVKKYPTLKIGSKGSAVVDMQNKLKTVGIYKGKSHGTYDTATKNAVIAFQKKYKLKADGIANPTMLSKLDTTVKSTPKKAVTVVKKTYPTLRVGSKGTAVTDLQNKLRKSGQYKGKSHGRYDNATKNAVIAFQKKYKLKSDGIAGPATHSKINAIIK</sequence>
<dbReference type="Proteomes" id="UP001234495">
    <property type="component" value="Unassembled WGS sequence"/>
</dbReference>
<dbReference type="Pfam" id="PF01476">
    <property type="entry name" value="LysM"/>
    <property type="match status" value="1"/>
</dbReference>
<proteinExistence type="predicted"/>
<evidence type="ECO:0000256" key="1">
    <source>
        <dbReference type="ARBA" id="ARBA00023295"/>
    </source>
</evidence>
<dbReference type="PROSITE" id="PS51782">
    <property type="entry name" value="LYSM"/>
    <property type="match status" value="1"/>
</dbReference>
<keyword evidence="1" id="KW-0378">Hydrolase</keyword>
<evidence type="ECO:0000259" key="3">
    <source>
        <dbReference type="PROSITE" id="PS51782"/>
    </source>
</evidence>
<dbReference type="CDD" id="cd00118">
    <property type="entry name" value="LysM"/>
    <property type="match status" value="1"/>
</dbReference>
<keyword evidence="6" id="KW-1185">Reference proteome</keyword>
<protein>
    <submittedName>
        <fullName evidence="5">Spore germination protein YaaH/peptidoglycan hydrolase-like protein with peptidoglycan-binding domain</fullName>
    </submittedName>
</protein>
<dbReference type="SUPFAM" id="SSF47090">
    <property type="entry name" value="PGBD-like"/>
    <property type="match status" value="3"/>
</dbReference>
<dbReference type="Gene3D" id="1.10.101.10">
    <property type="entry name" value="PGBD-like superfamily/PGBD"/>
    <property type="match status" value="3"/>
</dbReference>
<reference evidence="5 6" key="1">
    <citation type="submission" date="2023-07" db="EMBL/GenBank/DDBJ databases">
        <title>Genomic Encyclopedia of Type Strains, Phase IV (KMG-IV): sequencing the most valuable type-strain genomes for metagenomic binning, comparative biology and taxonomic classification.</title>
        <authorList>
            <person name="Goeker M."/>
        </authorList>
    </citation>
    <scope>NUCLEOTIDE SEQUENCE [LARGE SCALE GENOMIC DNA]</scope>
    <source>
        <strain evidence="5 6">DSM 29005</strain>
    </source>
</reference>
<dbReference type="InterPro" id="IPR036779">
    <property type="entry name" value="LysM_dom_sf"/>
</dbReference>
<dbReference type="Gene3D" id="3.10.350.10">
    <property type="entry name" value="LysM domain"/>
    <property type="match status" value="1"/>
</dbReference>
<dbReference type="Gene3D" id="3.10.50.10">
    <property type="match status" value="1"/>
</dbReference>
<dbReference type="InterPro" id="IPR001223">
    <property type="entry name" value="Glyco_hydro18_cat"/>
</dbReference>
<dbReference type="Pfam" id="PF01471">
    <property type="entry name" value="PG_binding_1"/>
    <property type="match status" value="3"/>
</dbReference>
<feature type="region of interest" description="Disordered" evidence="2">
    <location>
        <begin position="506"/>
        <end position="534"/>
    </location>
</feature>
<comment type="caution">
    <text evidence="5">The sequence shown here is derived from an EMBL/GenBank/DDBJ whole genome shotgun (WGS) entry which is preliminary data.</text>
</comment>
<keyword evidence="1" id="KW-0326">Glycosidase</keyword>